<keyword evidence="3" id="KW-1185">Reference proteome</keyword>
<evidence type="ECO:0000313" key="2">
    <source>
        <dbReference type="EMBL" id="AFZ45990.1"/>
    </source>
</evidence>
<name>K9YHW7_CYASC</name>
<dbReference type="KEGG" id="csn:Cyast_0003"/>
<dbReference type="NCBIfam" id="TIGR02385">
    <property type="entry name" value="RelE_StbE"/>
    <property type="match status" value="1"/>
</dbReference>
<protein>
    <submittedName>
        <fullName evidence="2">Plasmid stabilization system</fullName>
    </submittedName>
</protein>
<sequence length="91" mass="10820">MNYSLIYTKSYNNKAKKFIKKHPDLIKQYEKTLKLLELNPHHPSLRLHQLKGKLQDLHSVSINISYRICLHLLIREKEIILVDIGSHNEVY</sequence>
<organism evidence="2 3">
    <name type="scientific">Cyanobacterium stanieri (strain ATCC 29140 / PCC 7202)</name>
    <dbReference type="NCBI Taxonomy" id="292563"/>
    <lineage>
        <taxon>Bacteria</taxon>
        <taxon>Bacillati</taxon>
        <taxon>Cyanobacteriota</taxon>
        <taxon>Cyanophyceae</taxon>
        <taxon>Oscillatoriophycideae</taxon>
        <taxon>Chroococcales</taxon>
        <taxon>Geminocystaceae</taxon>
        <taxon>Cyanobacterium</taxon>
    </lineage>
</organism>
<dbReference type="Gene3D" id="3.30.2310.20">
    <property type="entry name" value="RelE-like"/>
    <property type="match status" value="1"/>
</dbReference>
<dbReference type="AlphaFoldDB" id="K9YHW7"/>
<dbReference type="BioCyc" id="CSTA292563:G1353-3-MONOMER"/>
<dbReference type="STRING" id="292563.Cyast_0003"/>
<dbReference type="HOGENOM" id="CLU_161929_0_0_3"/>
<dbReference type="EMBL" id="CP003940">
    <property type="protein sequence ID" value="AFZ45990.1"/>
    <property type="molecule type" value="Genomic_DNA"/>
</dbReference>
<dbReference type="InterPro" id="IPR035093">
    <property type="entry name" value="RelE/ParE_toxin_dom_sf"/>
</dbReference>
<accession>K9YHW7</accession>
<dbReference type="eggNOG" id="COG3041">
    <property type="taxonomic scope" value="Bacteria"/>
</dbReference>
<dbReference type="InterPro" id="IPR007712">
    <property type="entry name" value="RelE/ParE_toxin"/>
</dbReference>
<evidence type="ECO:0000256" key="1">
    <source>
        <dbReference type="ARBA" id="ARBA00022649"/>
    </source>
</evidence>
<proteinExistence type="predicted"/>
<dbReference type="SUPFAM" id="SSF143011">
    <property type="entry name" value="RelE-like"/>
    <property type="match status" value="1"/>
</dbReference>
<evidence type="ECO:0000313" key="3">
    <source>
        <dbReference type="Proteomes" id="UP000010483"/>
    </source>
</evidence>
<gene>
    <name evidence="2" type="ordered locus">Cyast_0003</name>
</gene>
<reference evidence="3" key="1">
    <citation type="journal article" date="2013" name="Proc. Natl. Acad. Sci. U.S.A.">
        <title>Improving the coverage of the cyanobacterial phylum using diversity-driven genome sequencing.</title>
        <authorList>
            <person name="Shih P.M."/>
            <person name="Wu D."/>
            <person name="Latifi A."/>
            <person name="Axen S.D."/>
            <person name="Fewer D.P."/>
            <person name="Talla E."/>
            <person name="Calteau A."/>
            <person name="Cai F."/>
            <person name="Tandeau de Marsac N."/>
            <person name="Rippka R."/>
            <person name="Herdman M."/>
            <person name="Sivonen K."/>
            <person name="Coursin T."/>
            <person name="Laurent T."/>
            <person name="Goodwin L."/>
            <person name="Nolan M."/>
            <person name="Davenport K.W."/>
            <person name="Han C.S."/>
            <person name="Rubin E.M."/>
            <person name="Eisen J.A."/>
            <person name="Woyke T."/>
            <person name="Gugger M."/>
            <person name="Kerfeld C.A."/>
        </authorList>
    </citation>
    <scope>NUCLEOTIDE SEQUENCE [LARGE SCALE GENOMIC DNA]</scope>
    <source>
        <strain evidence="3">ATCC 29140 / PCC 7202</strain>
    </source>
</reference>
<keyword evidence="1" id="KW-1277">Toxin-antitoxin system</keyword>
<dbReference type="Proteomes" id="UP000010483">
    <property type="component" value="Chromosome"/>
</dbReference>